<feature type="domain" description="PPC" evidence="5">
    <location>
        <begin position="88"/>
        <end position="217"/>
    </location>
</feature>
<evidence type="ECO:0000256" key="4">
    <source>
        <dbReference type="SAM" id="MobiDB-lite"/>
    </source>
</evidence>
<evidence type="ECO:0000259" key="5">
    <source>
        <dbReference type="PROSITE" id="PS51742"/>
    </source>
</evidence>
<evidence type="ECO:0000256" key="2">
    <source>
        <dbReference type="ARBA" id="ARBA00023125"/>
    </source>
</evidence>
<evidence type="ECO:0000256" key="1">
    <source>
        <dbReference type="ARBA" id="ARBA00023015"/>
    </source>
</evidence>
<dbReference type="GO" id="GO:0003680">
    <property type="term" value="F:minor groove of adenine-thymine-rich DNA binding"/>
    <property type="evidence" value="ECO:0007669"/>
    <property type="project" value="InterPro"/>
</dbReference>
<reference evidence="6" key="1">
    <citation type="journal article" date="2013" name="J. Plant Res.">
        <title>Effect of fungi and light on seed germination of three Opuntia species from semiarid lands of central Mexico.</title>
        <authorList>
            <person name="Delgado-Sanchez P."/>
            <person name="Jimenez-Bremont J.F."/>
            <person name="Guerrero-Gonzalez Mde L."/>
            <person name="Flores J."/>
        </authorList>
    </citation>
    <scope>NUCLEOTIDE SEQUENCE</scope>
    <source>
        <tissue evidence="6">Cladode</tissue>
    </source>
</reference>
<protein>
    <recommendedName>
        <fullName evidence="5">PPC domain-containing protein</fullName>
    </recommendedName>
</protein>
<dbReference type="InterPro" id="IPR014476">
    <property type="entry name" value="AHL15-29"/>
</dbReference>
<dbReference type="Pfam" id="PF03479">
    <property type="entry name" value="PCC"/>
    <property type="match status" value="1"/>
</dbReference>
<proteinExistence type="predicted"/>
<feature type="compositionally biased region" description="Low complexity" evidence="4">
    <location>
        <begin position="12"/>
        <end position="27"/>
    </location>
</feature>
<dbReference type="InterPro" id="IPR005175">
    <property type="entry name" value="PPC_dom"/>
</dbReference>
<evidence type="ECO:0000256" key="3">
    <source>
        <dbReference type="ARBA" id="ARBA00023163"/>
    </source>
</evidence>
<name>A0A7C9ACA0_OPUST</name>
<keyword evidence="3" id="KW-0804">Transcription</keyword>
<accession>A0A7C9ACA0</accession>
<organism evidence="6">
    <name type="scientific">Opuntia streptacantha</name>
    <name type="common">Prickly pear cactus</name>
    <name type="synonym">Opuntia cardona</name>
    <dbReference type="NCBI Taxonomy" id="393608"/>
    <lineage>
        <taxon>Eukaryota</taxon>
        <taxon>Viridiplantae</taxon>
        <taxon>Streptophyta</taxon>
        <taxon>Embryophyta</taxon>
        <taxon>Tracheophyta</taxon>
        <taxon>Spermatophyta</taxon>
        <taxon>Magnoliopsida</taxon>
        <taxon>eudicotyledons</taxon>
        <taxon>Gunneridae</taxon>
        <taxon>Pentapetalae</taxon>
        <taxon>Caryophyllales</taxon>
        <taxon>Cactineae</taxon>
        <taxon>Cactaceae</taxon>
        <taxon>Opuntioideae</taxon>
        <taxon>Opuntia</taxon>
    </lineage>
</organism>
<keyword evidence="2" id="KW-0238">DNA-binding</keyword>
<dbReference type="EMBL" id="GISG01224477">
    <property type="protein sequence ID" value="MBA4664659.1"/>
    <property type="molecule type" value="Transcribed_RNA"/>
</dbReference>
<evidence type="ECO:0000313" key="6">
    <source>
        <dbReference type="EMBL" id="MBA4664659.1"/>
    </source>
</evidence>
<dbReference type="CDD" id="cd11378">
    <property type="entry name" value="DUF296"/>
    <property type="match status" value="1"/>
</dbReference>
<dbReference type="SUPFAM" id="SSF117856">
    <property type="entry name" value="AF0104/ALDC/Ptd012-like"/>
    <property type="match status" value="1"/>
</dbReference>
<sequence>MGYPEPMEPLRLTSNTNNNKLITTINTARSGGSDDADGNEEREYGTGEPREGAVDQSTGVGPIRRPRGRPPGSKNKPKLPMFVARDTPNTFCSHVLEVAAGADVAECIAAFCRRSQRGVSVLSATGCVSTVSLRQVGPFQGRFEILSLSGTFLPGAGSTGLTVYLSGGSGQVVGGPVTGPLVASGPVTVIAATFYKAHYDRLPLEQGEEREEGWDGNGQDPCDGPAIGPGPEVGFGGGNDHHHHNIVGGGGGYCSVQLGHDHGLPNWTTPPRPPY</sequence>
<feature type="region of interest" description="Disordered" evidence="4">
    <location>
        <begin position="1"/>
        <end position="79"/>
    </location>
</feature>
<dbReference type="PANTHER" id="PTHR31100:SF3">
    <property type="entry name" value="AT-HOOK MOTIF NUCLEAR-LOCALIZED PROTEIN 20"/>
    <property type="match status" value="1"/>
</dbReference>
<dbReference type="AlphaFoldDB" id="A0A7C9ACA0"/>
<dbReference type="GO" id="GO:0005634">
    <property type="term" value="C:nucleus"/>
    <property type="evidence" value="ECO:0007669"/>
    <property type="project" value="TreeGrafter"/>
</dbReference>
<dbReference type="PROSITE" id="PS51742">
    <property type="entry name" value="PPC"/>
    <property type="match status" value="1"/>
</dbReference>
<keyword evidence="1" id="KW-0805">Transcription regulation</keyword>
<dbReference type="PANTHER" id="PTHR31100">
    <property type="entry name" value="AT-HOOK MOTIF NUCLEAR-LOCALIZED PROTEIN 15"/>
    <property type="match status" value="1"/>
</dbReference>
<reference evidence="6" key="2">
    <citation type="submission" date="2020-07" db="EMBL/GenBank/DDBJ databases">
        <authorList>
            <person name="Vera ALvarez R."/>
            <person name="Arias-Moreno D.M."/>
            <person name="Jimenez-Jacinto V."/>
            <person name="Jimenez-Bremont J.F."/>
            <person name="Swaminathan K."/>
            <person name="Moose S.P."/>
            <person name="Guerrero-Gonzalez M.L."/>
            <person name="Marino-Ramirez L."/>
            <person name="Landsman D."/>
            <person name="Rodriguez-Kessler M."/>
            <person name="Delgado-Sanchez P."/>
        </authorList>
    </citation>
    <scope>NUCLEOTIDE SEQUENCE</scope>
    <source>
        <tissue evidence="6">Cladode</tissue>
    </source>
</reference>
<dbReference type="Gene3D" id="3.30.1330.80">
    <property type="entry name" value="Hypothetical protein, similar to alpha- acetolactate decarboxylase, domain 2"/>
    <property type="match status" value="1"/>
</dbReference>
<dbReference type="GO" id="GO:0003700">
    <property type="term" value="F:DNA-binding transcription factor activity"/>
    <property type="evidence" value="ECO:0007669"/>
    <property type="project" value="TreeGrafter"/>
</dbReference>
<feature type="compositionally biased region" description="Basic and acidic residues" evidence="4">
    <location>
        <begin position="39"/>
        <end position="53"/>
    </location>
</feature>